<keyword evidence="6" id="KW-1185">Reference proteome</keyword>
<dbReference type="PANTHER" id="PTHR30154:SF34">
    <property type="entry name" value="TRANSCRIPTIONAL REGULATOR AZLB"/>
    <property type="match status" value="1"/>
</dbReference>
<keyword evidence="2" id="KW-0238">DNA-binding</keyword>
<evidence type="ECO:0000256" key="1">
    <source>
        <dbReference type="ARBA" id="ARBA00023015"/>
    </source>
</evidence>
<dbReference type="InterPro" id="IPR036390">
    <property type="entry name" value="WH_DNA-bd_sf"/>
</dbReference>
<dbReference type="RefSeq" id="WP_214164856.1">
    <property type="nucleotide sequence ID" value="NZ_JABLUU010000005.1"/>
</dbReference>
<evidence type="ECO:0000259" key="4">
    <source>
        <dbReference type="PROSITE" id="PS50956"/>
    </source>
</evidence>
<dbReference type="Pfam" id="PF13412">
    <property type="entry name" value="HTH_24"/>
    <property type="match status" value="1"/>
</dbReference>
<dbReference type="InterPro" id="IPR019888">
    <property type="entry name" value="Tscrpt_reg_AsnC-like"/>
</dbReference>
<evidence type="ECO:0000256" key="2">
    <source>
        <dbReference type="ARBA" id="ARBA00023125"/>
    </source>
</evidence>
<dbReference type="Gene3D" id="1.10.10.10">
    <property type="entry name" value="Winged helix-like DNA-binding domain superfamily/Winged helix DNA-binding domain"/>
    <property type="match status" value="1"/>
</dbReference>
<dbReference type="PROSITE" id="PS50956">
    <property type="entry name" value="HTH_ASNC_2"/>
    <property type="match status" value="1"/>
</dbReference>
<dbReference type="EMBL" id="JABLUU010000005">
    <property type="protein sequence ID" value="MBT0675110.1"/>
    <property type="molecule type" value="Genomic_DNA"/>
</dbReference>
<sequence>MKPDAIARRIRRVLQEDGRGPNNELARRARLSPSPCLRRMRMLEKVALSKGYVAVVNPAKAGFGVTVFVRLWLTGEDDLPGLKYFESEHLARIKGVRSMKTDIPLLKAKNASFA</sequence>
<dbReference type="PRINTS" id="PR00033">
    <property type="entry name" value="HTHASNC"/>
</dbReference>
<feature type="domain" description="HTH asnC-type" evidence="4">
    <location>
        <begin position="1"/>
        <end position="64"/>
    </location>
</feature>
<reference evidence="5 6" key="1">
    <citation type="journal article" date="2021" name="Astrobiology">
        <title>Bacterial Cellulose Retains Robustness but Its Synthesis Declines After Exposure to a Mars-Like Environment Simulated Outside the International Space Station.</title>
        <authorList>
            <person name="Orlovska I."/>
            <person name="Podolich O."/>
            <person name="Kukharenko O."/>
            <person name="Zaets I."/>
            <person name="Reva O."/>
            <person name="Khirunenko L."/>
            <person name="Zmejkoski D."/>
            <person name="Rogalsky S."/>
            <person name="Barh D."/>
            <person name="Tiwari S."/>
            <person name="Kumavath R."/>
            <person name="Goes-Neto A."/>
            <person name="Azevedo V."/>
            <person name="Brenig B."/>
            <person name="Ghosh P."/>
            <person name="de Vera J.P."/>
            <person name="Kozyrovska N."/>
        </authorList>
    </citation>
    <scope>NUCLEOTIDE SEQUENCE [LARGE SCALE GENOMIC DNA]</scope>
    <source>
        <strain evidence="5 6">IMBG 311</strain>
    </source>
</reference>
<proteinExistence type="predicted"/>
<organism evidence="5 6">
    <name type="scientific">Komagataeibacter oboediens</name>
    <dbReference type="NCBI Taxonomy" id="65958"/>
    <lineage>
        <taxon>Bacteria</taxon>
        <taxon>Pseudomonadati</taxon>
        <taxon>Pseudomonadota</taxon>
        <taxon>Alphaproteobacteria</taxon>
        <taxon>Acetobacterales</taxon>
        <taxon>Acetobacteraceae</taxon>
        <taxon>Komagataeibacter</taxon>
    </lineage>
</organism>
<keyword evidence="3" id="KW-0804">Transcription</keyword>
<dbReference type="InterPro" id="IPR000485">
    <property type="entry name" value="AsnC-type_HTH_dom"/>
</dbReference>
<evidence type="ECO:0000313" key="6">
    <source>
        <dbReference type="Proteomes" id="UP001519538"/>
    </source>
</evidence>
<dbReference type="SMART" id="SM00344">
    <property type="entry name" value="HTH_ASNC"/>
    <property type="match status" value="1"/>
</dbReference>
<comment type="caution">
    <text evidence="5">The sequence shown here is derived from an EMBL/GenBank/DDBJ whole genome shotgun (WGS) entry which is preliminary data.</text>
</comment>
<dbReference type="Proteomes" id="UP001519538">
    <property type="component" value="Unassembled WGS sequence"/>
</dbReference>
<accession>A0ABS5SNP9</accession>
<gene>
    <name evidence="5" type="ORF">HNO79_06905</name>
</gene>
<evidence type="ECO:0000256" key="3">
    <source>
        <dbReference type="ARBA" id="ARBA00023163"/>
    </source>
</evidence>
<dbReference type="PANTHER" id="PTHR30154">
    <property type="entry name" value="LEUCINE-RESPONSIVE REGULATORY PROTEIN"/>
    <property type="match status" value="1"/>
</dbReference>
<name>A0ABS5SNP9_9PROT</name>
<dbReference type="InterPro" id="IPR036388">
    <property type="entry name" value="WH-like_DNA-bd_sf"/>
</dbReference>
<keyword evidence="1" id="KW-0805">Transcription regulation</keyword>
<dbReference type="GeneID" id="79187457"/>
<protein>
    <submittedName>
        <fullName evidence="5">AsnC family transcriptional regulator</fullName>
    </submittedName>
</protein>
<dbReference type="SUPFAM" id="SSF46785">
    <property type="entry name" value="Winged helix' DNA-binding domain"/>
    <property type="match status" value="1"/>
</dbReference>
<evidence type="ECO:0000313" key="5">
    <source>
        <dbReference type="EMBL" id="MBT0675110.1"/>
    </source>
</evidence>